<evidence type="ECO:0000259" key="11">
    <source>
        <dbReference type="PROSITE" id="PS50928"/>
    </source>
</evidence>
<keyword evidence="9 10" id="KW-0472">Membrane</keyword>
<feature type="transmembrane region" description="Helical" evidence="10">
    <location>
        <begin position="340"/>
        <end position="361"/>
    </location>
</feature>
<dbReference type="PROSITE" id="PS50928">
    <property type="entry name" value="ABC_TM1"/>
    <property type="match status" value="1"/>
</dbReference>
<dbReference type="InterPro" id="IPR005672">
    <property type="entry name" value="Phosphate_PstA"/>
</dbReference>
<comment type="function">
    <text evidence="1">Part of the binding-protein-dependent transport system for phosphate; probably responsible for the translocation of the substrate across the membrane.</text>
</comment>
<evidence type="ECO:0000256" key="5">
    <source>
        <dbReference type="ARBA" id="ARBA00022475"/>
    </source>
</evidence>
<keyword evidence="8 10" id="KW-1133">Transmembrane helix</keyword>
<evidence type="ECO:0000256" key="9">
    <source>
        <dbReference type="ARBA" id="ARBA00023136"/>
    </source>
</evidence>
<feature type="transmembrane region" description="Helical" evidence="10">
    <location>
        <begin position="33"/>
        <end position="56"/>
    </location>
</feature>
<gene>
    <name evidence="12" type="ORF">MalAC0309_2418</name>
</gene>
<sequence length="371" mass="38989">MTQTAPRPTVPSRSAGAPIDAANAYVSGRLPRWAAPGLTAACLGGAITVMALLAAAGAIAEFSLVLAIAIGTIASIVLVTAISLMAEGRRAATNRFMIALVISAFVLALLPLVSVLSTVLVNGSARFDLEFFTWSMRSVIGEGGGALHAIVGTLQITAWATLISVPIGLFAAIYLVEYGRGPLARAITFFVDVMTGIPSIVAGLFAYALFVLIFGEGVRMGFAGSVALSVLMIPVVVRSSEEMLKLVPDELREAAYALGVPKWLTIAKVVLPTAAAGIITGITLAIARVIGETAPLLIVAGFTSSMNYTVFSERMQSLPVFVYTQYANPGSDVEFYLERAWAGALTLIIIVMALNLIARLITRLFRPKAGR</sequence>
<feature type="transmembrane region" description="Helical" evidence="10">
    <location>
        <begin position="62"/>
        <end position="84"/>
    </location>
</feature>
<feature type="domain" description="ABC transmembrane type-1" evidence="11">
    <location>
        <begin position="150"/>
        <end position="358"/>
    </location>
</feature>
<reference evidence="13" key="1">
    <citation type="submission" date="2015-12" db="EMBL/GenBank/DDBJ databases">
        <authorList>
            <person name="Shamseldin A."/>
            <person name="Moawad H."/>
            <person name="Abd El-Rahim W.M."/>
            <person name="Sadowsky M.J."/>
        </authorList>
    </citation>
    <scope>NUCLEOTIDE SEQUENCE [LARGE SCALE GENOMIC DNA]</scope>
    <source>
        <strain evidence="13">JAM AC0309</strain>
    </source>
</reference>
<dbReference type="SUPFAM" id="SSF161098">
    <property type="entry name" value="MetI-like"/>
    <property type="match status" value="1"/>
</dbReference>
<dbReference type="InterPro" id="IPR051408">
    <property type="entry name" value="Phosphate_transprt_permease"/>
</dbReference>
<dbReference type="EMBL" id="AP017315">
    <property type="protein sequence ID" value="BAU33259.1"/>
    <property type="molecule type" value="Genomic_DNA"/>
</dbReference>
<feature type="transmembrane region" description="Helical" evidence="10">
    <location>
        <begin position="96"/>
        <end position="121"/>
    </location>
</feature>
<keyword evidence="5 10" id="KW-1003">Cell membrane</keyword>
<feature type="transmembrane region" description="Helical" evidence="10">
    <location>
        <begin position="156"/>
        <end position="176"/>
    </location>
</feature>
<name>A0A0U5BQU1_9MICO</name>
<dbReference type="NCBIfam" id="TIGR00974">
    <property type="entry name" value="3a0107s02c"/>
    <property type="match status" value="1"/>
</dbReference>
<reference evidence="12 13" key="2">
    <citation type="submission" date="2016-01" db="EMBL/GenBank/DDBJ databases">
        <title>Microcella alkaliphila JAM AC0309 whole genome shotgun sequence.</title>
        <authorList>
            <person name="Kurata A."/>
            <person name="Hirose Y."/>
            <person name="Kishimoto N."/>
            <person name="Kobayashi T."/>
        </authorList>
    </citation>
    <scope>NUCLEOTIDE SEQUENCE [LARGE SCALE GENOMIC DNA]</scope>
    <source>
        <strain evidence="12 13">JAM AC0309</strain>
    </source>
</reference>
<dbReference type="Gene3D" id="1.10.3720.10">
    <property type="entry name" value="MetI-like"/>
    <property type="match status" value="1"/>
</dbReference>
<protein>
    <recommendedName>
        <fullName evidence="10">Phosphate transport system permease protein PstA</fullName>
    </recommendedName>
</protein>
<keyword evidence="7 10" id="KW-0812">Transmembrane</keyword>
<dbReference type="InterPro" id="IPR000515">
    <property type="entry name" value="MetI-like"/>
</dbReference>
<evidence type="ECO:0000256" key="7">
    <source>
        <dbReference type="ARBA" id="ARBA00022692"/>
    </source>
</evidence>
<dbReference type="PANTHER" id="PTHR42922">
    <property type="entry name" value="PHOSPHATE TRANSPORT SYSTEM PERMEASE PROTEIN PSTA"/>
    <property type="match status" value="1"/>
</dbReference>
<dbReference type="GO" id="GO:0005886">
    <property type="term" value="C:plasma membrane"/>
    <property type="evidence" value="ECO:0007669"/>
    <property type="project" value="UniProtKB-SubCell"/>
</dbReference>
<evidence type="ECO:0000313" key="13">
    <source>
        <dbReference type="Proteomes" id="UP000218965"/>
    </source>
</evidence>
<evidence type="ECO:0000256" key="1">
    <source>
        <dbReference type="ARBA" id="ARBA00003510"/>
    </source>
</evidence>
<evidence type="ECO:0000256" key="10">
    <source>
        <dbReference type="RuleBase" id="RU363043"/>
    </source>
</evidence>
<evidence type="ECO:0000256" key="4">
    <source>
        <dbReference type="ARBA" id="ARBA00022448"/>
    </source>
</evidence>
<dbReference type="GO" id="GO:0035435">
    <property type="term" value="P:phosphate ion transmembrane transport"/>
    <property type="evidence" value="ECO:0007669"/>
    <property type="project" value="InterPro"/>
</dbReference>
<keyword evidence="6" id="KW-0592">Phosphate transport</keyword>
<comment type="similarity">
    <text evidence="3 10">Belongs to the binding-protein-dependent transport system permease family. CysTW subfamily.</text>
</comment>
<feature type="transmembrane region" description="Helical" evidence="10">
    <location>
        <begin position="220"/>
        <end position="237"/>
    </location>
</feature>
<dbReference type="InterPro" id="IPR035906">
    <property type="entry name" value="MetI-like_sf"/>
</dbReference>
<evidence type="ECO:0000256" key="6">
    <source>
        <dbReference type="ARBA" id="ARBA00022592"/>
    </source>
</evidence>
<evidence type="ECO:0000313" key="12">
    <source>
        <dbReference type="EMBL" id="BAU33259.1"/>
    </source>
</evidence>
<dbReference type="Pfam" id="PF00528">
    <property type="entry name" value="BPD_transp_1"/>
    <property type="match status" value="1"/>
</dbReference>
<organism evidence="12 13">
    <name type="scientific">Microcella alkaliphila</name>
    <dbReference type="NCBI Taxonomy" id="279828"/>
    <lineage>
        <taxon>Bacteria</taxon>
        <taxon>Bacillati</taxon>
        <taxon>Actinomycetota</taxon>
        <taxon>Actinomycetes</taxon>
        <taxon>Micrococcales</taxon>
        <taxon>Microbacteriaceae</taxon>
        <taxon>Microcella</taxon>
    </lineage>
</organism>
<dbReference type="OrthoDB" id="9775069at2"/>
<evidence type="ECO:0000256" key="3">
    <source>
        <dbReference type="ARBA" id="ARBA00007069"/>
    </source>
</evidence>
<proteinExistence type="inferred from homology"/>
<dbReference type="GO" id="GO:0005315">
    <property type="term" value="F:phosphate transmembrane transporter activity"/>
    <property type="evidence" value="ECO:0007669"/>
    <property type="project" value="InterPro"/>
</dbReference>
<evidence type="ECO:0000256" key="2">
    <source>
        <dbReference type="ARBA" id="ARBA00004651"/>
    </source>
</evidence>
<evidence type="ECO:0000256" key="8">
    <source>
        <dbReference type="ARBA" id="ARBA00022989"/>
    </source>
</evidence>
<feature type="transmembrane region" description="Helical" evidence="10">
    <location>
        <begin position="269"/>
        <end position="290"/>
    </location>
</feature>
<comment type="subcellular location">
    <subcellularLocation>
        <location evidence="2 10">Cell membrane</location>
        <topology evidence="2 10">Multi-pass membrane protein</topology>
    </subcellularLocation>
</comment>
<dbReference type="PANTHER" id="PTHR42922:SF1">
    <property type="entry name" value="PHOSPHATE TRANSPORT SYSTEM PERMEASE PROTEIN PSTA"/>
    <property type="match status" value="1"/>
</dbReference>
<dbReference type="AlphaFoldDB" id="A0A0U5BQU1"/>
<dbReference type="Proteomes" id="UP000218965">
    <property type="component" value="Chromosome"/>
</dbReference>
<dbReference type="KEGG" id="malk:MalAC0309_2418"/>
<keyword evidence="4" id="KW-0813">Transport</keyword>
<accession>A0A0U5BQU1</accession>
<dbReference type="CDD" id="cd06261">
    <property type="entry name" value="TM_PBP2"/>
    <property type="match status" value="1"/>
</dbReference>
<dbReference type="RefSeq" id="WP_096422987.1">
    <property type="nucleotide sequence ID" value="NZ_AP017315.1"/>
</dbReference>
<feature type="transmembrane region" description="Helical" evidence="10">
    <location>
        <begin position="188"/>
        <end position="214"/>
    </location>
</feature>